<dbReference type="Gene3D" id="2.130.10.30">
    <property type="entry name" value="Regulator of chromosome condensation 1/beta-lactamase-inhibitor protein II"/>
    <property type="match status" value="1"/>
</dbReference>
<feature type="domain" description="BD-FAE-like" evidence="6">
    <location>
        <begin position="222"/>
        <end position="420"/>
    </location>
</feature>
<evidence type="ECO:0000256" key="2">
    <source>
        <dbReference type="PROSITE-ProRule" id="PRU00235"/>
    </source>
</evidence>
<keyword evidence="5" id="KW-0812">Transmembrane</keyword>
<gene>
    <name evidence="7" type="primary">HERC5</name>
    <name evidence="7" type="ORF">SNEC2469_LOCUS2797</name>
</gene>
<keyword evidence="5" id="KW-1133">Transmembrane helix</keyword>
<dbReference type="SUPFAM" id="SSF53474">
    <property type="entry name" value="alpha/beta-Hydrolases"/>
    <property type="match status" value="1"/>
</dbReference>
<dbReference type="OrthoDB" id="420493at2759"/>
<comment type="caution">
    <text evidence="7">The sequence shown here is derived from an EMBL/GenBank/DDBJ whole genome shotgun (WGS) entry which is preliminary data.</text>
</comment>
<feature type="coiled-coil region" evidence="3">
    <location>
        <begin position="787"/>
        <end position="846"/>
    </location>
</feature>
<feature type="region of interest" description="Disordered" evidence="4">
    <location>
        <begin position="1"/>
        <end position="27"/>
    </location>
</feature>
<dbReference type="PROSITE" id="PS50012">
    <property type="entry name" value="RCC1_3"/>
    <property type="match status" value="2"/>
</dbReference>
<dbReference type="InterPro" id="IPR050300">
    <property type="entry name" value="GDXG_lipolytic_enzyme"/>
</dbReference>
<feature type="transmembrane region" description="Helical" evidence="5">
    <location>
        <begin position="58"/>
        <end position="83"/>
    </location>
</feature>
<feature type="coiled-coil region" evidence="3">
    <location>
        <begin position="899"/>
        <end position="961"/>
    </location>
</feature>
<evidence type="ECO:0000313" key="7">
    <source>
        <dbReference type="EMBL" id="CAE7220651.1"/>
    </source>
</evidence>
<keyword evidence="1" id="KW-0378">Hydrolase</keyword>
<dbReference type="PANTHER" id="PTHR48081:SF33">
    <property type="entry name" value="KYNURENINE FORMAMIDASE"/>
    <property type="match status" value="1"/>
</dbReference>
<feature type="transmembrane region" description="Helical" evidence="5">
    <location>
        <begin position="121"/>
        <end position="142"/>
    </location>
</feature>
<dbReference type="InterPro" id="IPR000408">
    <property type="entry name" value="Reg_chr_condens"/>
</dbReference>
<dbReference type="InterPro" id="IPR009091">
    <property type="entry name" value="RCC1/BLIP-II"/>
</dbReference>
<accession>A0A812K4H1</accession>
<dbReference type="InterPro" id="IPR049492">
    <property type="entry name" value="BD-FAE-like_dom"/>
</dbReference>
<dbReference type="InterPro" id="IPR029058">
    <property type="entry name" value="AB_hydrolase_fold"/>
</dbReference>
<feature type="repeat" description="RCC1" evidence="2">
    <location>
        <begin position="651"/>
        <end position="706"/>
    </location>
</feature>
<evidence type="ECO:0000256" key="1">
    <source>
        <dbReference type="ARBA" id="ARBA00022801"/>
    </source>
</evidence>
<dbReference type="GO" id="GO:0016787">
    <property type="term" value="F:hydrolase activity"/>
    <property type="evidence" value="ECO:0007669"/>
    <property type="project" value="UniProtKB-KW"/>
</dbReference>
<dbReference type="PANTHER" id="PTHR48081">
    <property type="entry name" value="AB HYDROLASE SUPERFAMILY PROTEIN C4A8.06C"/>
    <property type="match status" value="1"/>
</dbReference>
<dbReference type="EMBL" id="CAJNJA010007120">
    <property type="protein sequence ID" value="CAE7220651.1"/>
    <property type="molecule type" value="Genomic_DNA"/>
</dbReference>
<organism evidence="7 8">
    <name type="scientific">Symbiodinium necroappetens</name>
    <dbReference type="NCBI Taxonomy" id="1628268"/>
    <lineage>
        <taxon>Eukaryota</taxon>
        <taxon>Sar</taxon>
        <taxon>Alveolata</taxon>
        <taxon>Dinophyceae</taxon>
        <taxon>Suessiales</taxon>
        <taxon>Symbiodiniaceae</taxon>
        <taxon>Symbiodinium</taxon>
    </lineage>
</organism>
<feature type="compositionally biased region" description="Polar residues" evidence="4">
    <location>
        <begin position="17"/>
        <end position="27"/>
    </location>
</feature>
<feature type="repeat" description="RCC1" evidence="2">
    <location>
        <begin position="597"/>
        <end position="650"/>
    </location>
</feature>
<keyword evidence="3" id="KW-0175">Coiled coil</keyword>
<evidence type="ECO:0000259" key="6">
    <source>
        <dbReference type="Pfam" id="PF20434"/>
    </source>
</evidence>
<keyword evidence="5" id="KW-0472">Membrane</keyword>
<evidence type="ECO:0000313" key="8">
    <source>
        <dbReference type="Proteomes" id="UP000601435"/>
    </source>
</evidence>
<dbReference type="SUPFAM" id="SSF50985">
    <property type="entry name" value="RCC1/BLIP-II"/>
    <property type="match status" value="1"/>
</dbReference>
<dbReference type="Pfam" id="PF20434">
    <property type="entry name" value="BD-FAE"/>
    <property type="match status" value="1"/>
</dbReference>
<evidence type="ECO:0000256" key="5">
    <source>
        <dbReference type="SAM" id="Phobius"/>
    </source>
</evidence>
<sequence length="1240" mass="136409">MLQDARSISPAPETIGSEDSTQEDGASTTELGCLVSDEVTPEPRAAPRPRCSCREAAVTLPAILATLLFLPFIIGSAVGAHGLLGARGSGPMCLLALVWASVASLYLAWAWMTGKRALASLLLLGALLCCFVLLSLPALLALHSSQHLADEVDRLFPANVETARDNAFSFGSWLIGPLAAEVGSCKLRPLHVSIPFKSISSPPDCSQQPFVRRCGSAGPLFLDVYLPELRGAPGELSRPLLFFVHGGWWWSGDRTWHHACFFEYFLNRGFVLVSVGYRLTRDGYVGTDLVEDVVDGLMYVIEHAEQLGVDKRRVIVQGESAGGHLAVLASLLVPSGLVRGVVDLWGIQELRQGYSSHVRDNWPEAYSLFCGGNPVTKPGCFRNMSTTSHVAEQSPPMLLLHGTADTVVSFDQSVALADALQNFHVPNLLVPAPQQVHGCWGVPSGICIQYLLFVSERFFAWTFAGTPLETAEAYPDDIIDDCWIAECWGGGGGAKQQLLCLAMQRSDDDHKEVPPFWLLTKPPPLSEDEKLQASAAPSAAQLFQQRELGKVDAFVETDTCILPLAPKAQLGSAIHDRHRVLQVSLGREHGLLLSDAGIAFTWGDNRFGQLGREPVVKEENGRPYPVKGLVGHEVTQVSAGMHHSLALVAPGLVWSWGRNKSGQLGVGHPPVTDNPEESGFQLGANKDGQIISSQAGTDSSVAAALNSNIWQWGQISDGFQDQLVTSDKSKKSSIAVVKNRPFRVFQKDEFRSQMRAGRVSISSTGCKVLHQDTYTDKVRVETLVQGLKSMQESINKERLDIAALDAQQVKQKDGEAQAGSATENELDTLQDTIGELEHDIMVHERDIDALTKSLESCDLRQTHNRKQLQQLQQQGTSLHDRQDQVSLQISMAPKAGAERRKLEEQLAEVEEFVQANKNTRMTLLDQRAETDKEKQSIAAQLADLRRQKDRTERRLGIVRDLSKSTQATSSGASDLLIKVLHQQCTEVEEYFENRKDTSKEDKDFLAAMKILEMDKAFLDRVENKMKEKMKEMIDGNMRNGDRLRSDRAQMVFLMLSDLIHLRKSWCEILQDHWAKDGLDLSCFFQGSKKPSSEMPVLAEDDQDWTFQRAGLPVRNPFAMHVSAEHSTTLVVHIIARLCLQTVACLLRCFSLPQHLLPLFGSVPPMPHHPKAFQEVSASVLATPGPRGPCSLAAQCLALSSPYRGRSGSPRFVWYSADYGAVGVECTQPKPKCNSDGRRVT</sequence>
<dbReference type="PROSITE" id="PS00626">
    <property type="entry name" value="RCC1_2"/>
    <property type="match status" value="1"/>
</dbReference>
<feature type="transmembrane region" description="Helical" evidence="5">
    <location>
        <begin position="89"/>
        <end position="109"/>
    </location>
</feature>
<proteinExistence type="predicted"/>
<name>A0A812K4H1_9DINO</name>
<keyword evidence="8" id="KW-1185">Reference proteome</keyword>
<evidence type="ECO:0000256" key="3">
    <source>
        <dbReference type="SAM" id="Coils"/>
    </source>
</evidence>
<dbReference type="Pfam" id="PF00415">
    <property type="entry name" value="RCC1"/>
    <property type="match status" value="2"/>
</dbReference>
<protein>
    <submittedName>
        <fullName evidence="7">HERC5 protein</fullName>
    </submittedName>
</protein>
<dbReference type="AlphaFoldDB" id="A0A812K4H1"/>
<dbReference type="Gene3D" id="3.40.50.1820">
    <property type="entry name" value="alpha/beta hydrolase"/>
    <property type="match status" value="1"/>
</dbReference>
<evidence type="ECO:0000256" key="4">
    <source>
        <dbReference type="SAM" id="MobiDB-lite"/>
    </source>
</evidence>
<dbReference type="Proteomes" id="UP000601435">
    <property type="component" value="Unassembled WGS sequence"/>
</dbReference>
<reference evidence="7" key="1">
    <citation type="submission" date="2021-02" db="EMBL/GenBank/DDBJ databases">
        <authorList>
            <person name="Dougan E. K."/>
            <person name="Rhodes N."/>
            <person name="Thang M."/>
            <person name="Chan C."/>
        </authorList>
    </citation>
    <scope>NUCLEOTIDE SEQUENCE</scope>
</reference>